<evidence type="ECO:0000313" key="5">
    <source>
        <dbReference type="EMBL" id="KXS12859.1"/>
    </source>
</evidence>
<dbReference type="PANTHER" id="PTHR24373">
    <property type="entry name" value="SLIT RELATED LEUCINE-RICH REPEAT NEURONAL PROTEIN"/>
    <property type="match status" value="1"/>
</dbReference>
<dbReference type="AlphaFoldDB" id="A0A139A834"/>
<dbReference type="OrthoDB" id="2136939at2759"/>
<dbReference type="Proteomes" id="UP000070544">
    <property type="component" value="Unassembled WGS sequence"/>
</dbReference>
<organism evidence="5 6">
    <name type="scientific">Gonapodya prolifera (strain JEL478)</name>
    <name type="common">Monoblepharis prolifera</name>
    <dbReference type="NCBI Taxonomy" id="1344416"/>
    <lineage>
        <taxon>Eukaryota</taxon>
        <taxon>Fungi</taxon>
        <taxon>Fungi incertae sedis</taxon>
        <taxon>Chytridiomycota</taxon>
        <taxon>Chytridiomycota incertae sedis</taxon>
        <taxon>Monoblepharidomycetes</taxon>
        <taxon>Monoblepharidales</taxon>
        <taxon>Gonapodyaceae</taxon>
        <taxon>Gonapodya</taxon>
    </lineage>
</organism>
<evidence type="ECO:0000256" key="3">
    <source>
        <dbReference type="ARBA" id="ARBA00022737"/>
    </source>
</evidence>
<dbReference type="GO" id="GO:0031012">
    <property type="term" value="C:extracellular matrix"/>
    <property type="evidence" value="ECO:0007669"/>
    <property type="project" value="TreeGrafter"/>
</dbReference>
<evidence type="ECO:0000256" key="4">
    <source>
        <dbReference type="SAM" id="MobiDB-lite"/>
    </source>
</evidence>
<accession>A0A139A834</accession>
<dbReference type="Pfam" id="PF13855">
    <property type="entry name" value="LRR_8"/>
    <property type="match status" value="1"/>
</dbReference>
<dbReference type="InterPro" id="IPR050328">
    <property type="entry name" value="Dev_Immune_Receptor"/>
</dbReference>
<dbReference type="InterPro" id="IPR003591">
    <property type="entry name" value="Leu-rich_rpt_typical-subtyp"/>
</dbReference>
<keyword evidence="3" id="KW-0677">Repeat</keyword>
<feature type="region of interest" description="Disordered" evidence="4">
    <location>
        <begin position="411"/>
        <end position="704"/>
    </location>
</feature>
<feature type="region of interest" description="Disordered" evidence="4">
    <location>
        <begin position="237"/>
        <end position="317"/>
    </location>
</feature>
<dbReference type="Gene3D" id="3.80.10.10">
    <property type="entry name" value="Ribonuclease Inhibitor"/>
    <property type="match status" value="2"/>
</dbReference>
<dbReference type="EMBL" id="KQ965784">
    <property type="protein sequence ID" value="KXS12859.1"/>
    <property type="molecule type" value="Genomic_DNA"/>
</dbReference>
<protein>
    <submittedName>
        <fullName evidence="5">Outer arm dynein light chain 1</fullName>
    </submittedName>
</protein>
<proteinExistence type="predicted"/>
<dbReference type="PANTHER" id="PTHR24373:SF370">
    <property type="entry name" value="FISH-LIPS, ISOFORM E"/>
    <property type="match status" value="1"/>
</dbReference>
<dbReference type="SMART" id="SM00369">
    <property type="entry name" value="LRR_TYP"/>
    <property type="match status" value="4"/>
</dbReference>
<feature type="compositionally biased region" description="Low complexity" evidence="4">
    <location>
        <begin position="296"/>
        <end position="307"/>
    </location>
</feature>
<evidence type="ECO:0000256" key="2">
    <source>
        <dbReference type="ARBA" id="ARBA00022729"/>
    </source>
</evidence>
<dbReference type="SUPFAM" id="SSF52047">
    <property type="entry name" value="RNI-like"/>
    <property type="match status" value="1"/>
</dbReference>
<dbReference type="GO" id="GO:0005615">
    <property type="term" value="C:extracellular space"/>
    <property type="evidence" value="ECO:0007669"/>
    <property type="project" value="TreeGrafter"/>
</dbReference>
<keyword evidence="1" id="KW-0433">Leucine-rich repeat</keyword>
<dbReference type="InterPro" id="IPR032675">
    <property type="entry name" value="LRR_dom_sf"/>
</dbReference>
<keyword evidence="6" id="KW-1185">Reference proteome</keyword>
<reference evidence="5 6" key="1">
    <citation type="journal article" date="2015" name="Genome Biol. Evol.">
        <title>Phylogenomic analyses indicate that early fungi evolved digesting cell walls of algal ancestors of land plants.</title>
        <authorList>
            <person name="Chang Y."/>
            <person name="Wang S."/>
            <person name="Sekimoto S."/>
            <person name="Aerts A.L."/>
            <person name="Choi C."/>
            <person name="Clum A."/>
            <person name="LaButti K.M."/>
            <person name="Lindquist E.A."/>
            <person name="Yee Ngan C."/>
            <person name="Ohm R.A."/>
            <person name="Salamov A.A."/>
            <person name="Grigoriev I.V."/>
            <person name="Spatafora J.W."/>
            <person name="Berbee M.L."/>
        </authorList>
    </citation>
    <scope>NUCLEOTIDE SEQUENCE [LARGE SCALE GENOMIC DNA]</scope>
    <source>
        <strain evidence="5 6">JEL478</strain>
    </source>
</reference>
<feature type="region of interest" description="Disordered" evidence="4">
    <location>
        <begin position="83"/>
        <end position="123"/>
    </location>
</feature>
<evidence type="ECO:0000313" key="6">
    <source>
        <dbReference type="Proteomes" id="UP000070544"/>
    </source>
</evidence>
<feature type="compositionally biased region" description="Low complexity" evidence="4">
    <location>
        <begin position="620"/>
        <end position="639"/>
    </location>
</feature>
<name>A0A139A834_GONPJ</name>
<keyword evidence="2" id="KW-0732">Signal</keyword>
<feature type="compositionally biased region" description="Basic and acidic residues" evidence="4">
    <location>
        <begin position="687"/>
        <end position="698"/>
    </location>
</feature>
<dbReference type="PROSITE" id="PS51450">
    <property type="entry name" value="LRR"/>
    <property type="match status" value="1"/>
</dbReference>
<dbReference type="STRING" id="1344416.A0A139A834"/>
<sequence>MRITIDDVAARHPSADLATLDALSFRAHDPPLTAVGDLSGMANLHKVDLSGNRLLSERSDGSTLEGLRKCALVTLLNLAGNAGEKEPEGGAGSAGGGVVTKKTLKENKKRKEPTGADASASCPPSSGVLAGMAGLLVLNMSSCNVTLLTPSLSNFTHLRALILSHNNLSLSSLDPRAFANLAHLNTLVLSHNRLGPVIPANVLQPLVALEKLSLSHCGLKEFPDLSLLTESALKAQADVKPDEKALTEETTGDEFTAEWNSTSTERLSAEVELPAQRNTLAQERHPTRPGRPTKPSKPTSAAAASESTPPPPARPAPLLRELRLSDNDIATVPQDATTWCASLEILDMGGNPVESVAALQPLASSPIHNLTLHRTPFALLSDYKSLVSASFPLLRVLDNARIDPRFEARKRKREAMEKRRDGKKKRRTRDGRGEGENEGESDSDAQMGSGPDDAEEEEERTPASSSGLFRGVGPRPLPVLQREIGKLDRHAGGVKRTRGEDGEDKDPSKSKAKRKQDDVPRGGAESERSGVVPKKRRKEERERGGGDAVTAGKRGDFGAQGKHKAGKSASAGPAENAVSVEGPLKTAGKQGLSTSKPSSHEPVKPAKPTKPGNAQNPTGPSATAAPSPSAAPPAANSRPQPRDDPSPFAAVLAKQASKRATEDENTGRESGVVAVIEVGGKGAGAVGKEKGKKGEEKSGTGQGVGVGVEKKEVKVAELDLEKAFAGDDVFGDGLVVGGWD</sequence>
<feature type="compositionally biased region" description="Basic and acidic residues" evidence="4">
    <location>
        <begin position="483"/>
        <end position="528"/>
    </location>
</feature>
<dbReference type="InterPro" id="IPR001611">
    <property type="entry name" value="Leu-rich_rpt"/>
</dbReference>
<gene>
    <name evidence="5" type="ORF">M427DRAFT_71791</name>
</gene>
<feature type="compositionally biased region" description="Gly residues" evidence="4">
    <location>
        <begin position="89"/>
        <end position="98"/>
    </location>
</feature>
<feature type="compositionally biased region" description="Basic and acidic residues" evidence="4">
    <location>
        <begin position="237"/>
        <end position="247"/>
    </location>
</feature>
<evidence type="ECO:0000256" key="1">
    <source>
        <dbReference type="ARBA" id="ARBA00022614"/>
    </source>
</evidence>